<dbReference type="GO" id="GO:1990429">
    <property type="term" value="C:peroxisomal importomer complex"/>
    <property type="evidence" value="ECO:0007669"/>
    <property type="project" value="TreeGrafter"/>
</dbReference>
<keyword evidence="6 15" id="KW-1133">Transmembrane helix</keyword>
<keyword evidence="4 15" id="KW-0812">Transmembrane</keyword>
<accession>A0A814V324</accession>
<dbReference type="Proteomes" id="UP000663881">
    <property type="component" value="Unassembled WGS sequence"/>
</dbReference>
<dbReference type="InterPro" id="IPR036028">
    <property type="entry name" value="SH3-like_dom_sf"/>
</dbReference>
<evidence type="ECO:0000256" key="2">
    <source>
        <dbReference type="ARBA" id="ARBA00022443"/>
    </source>
</evidence>
<protein>
    <recommendedName>
        <fullName evidence="11">Peroxisomal membrane protein PEX13</fullName>
    </recommendedName>
    <alternativeName>
        <fullName evidence="10">Peroxin-13</fullName>
    </alternativeName>
</protein>
<dbReference type="Proteomes" id="UP000663891">
    <property type="component" value="Unassembled WGS sequence"/>
</dbReference>
<dbReference type="InterPro" id="IPR007223">
    <property type="entry name" value="Peroxin-13_N"/>
</dbReference>
<proteinExistence type="inferred from homology"/>
<dbReference type="PRINTS" id="PR00452">
    <property type="entry name" value="SH3DOMAIN"/>
</dbReference>
<dbReference type="InterPro" id="IPR001452">
    <property type="entry name" value="SH3_domain"/>
</dbReference>
<evidence type="ECO:0000256" key="13">
    <source>
        <dbReference type="PROSITE-ProRule" id="PRU00192"/>
    </source>
</evidence>
<feature type="compositionally biased region" description="Polar residues" evidence="14">
    <location>
        <begin position="319"/>
        <end position="331"/>
    </location>
</feature>
<dbReference type="OrthoDB" id="10037838at2759"/>
<sequence>MTVYKPWESVPSMPSQPFPSSFNTINNGFMSTNESIRTHGVIPPPPPRIVQQPQSIGVYPVTNYSNPYHGQQPTSYNNYYSNQSNTPKSNFTQIALEESRSAFNSIESIIQTFHSITSMFETTFTNIHTSFRTMIDLFDHFTRLRSELTTLYPLVLFWRFFKHIFNRLLKIFHLRKTKNIEDSWTTIYNSLQQTTESTEKVHKQSSSLLVALFFIVSFGTPMLMLKFLNSTIKKRQMNNNWMQQEKNQACVVALYDYVARNSDELSFTRGTTIYLAPSAYQSTKSCWFLGTIDHIHTGLIPANYVQPLRTKASSNTTFQSQTPYNVNSDISSPHVPSVNTNISQSTSQGEEQAIIS</sequence>
<keyword evidence="3" id="KW-0813">Transport</keyword>
<comment type="caution">
    <text evidence="17">The sequence shown here is derived from an EMBL/GenBank/DDBJ whole genome shotgun (WGS) entry which is preliminary data.</text>
</comment>
<dbReference type="InterPro" id="IPR035463">
    <property type="entry name" value="Pex13"/>
</dbReference>
<dbReference type="SUPFAM" id="SSF50044">
    <property type="entry name" value="SH3-domain"/>
    <property type="match status" value="1"/>
</dbReference>
<feature type="domain" description="SH3" evidence="16">
    <location>
        <begin position="246"/>
        <end position="310"/>
    </location>
</feature>
<reference evidence="17" key="1">
    <citation type="submission" date="2021-02" db="EMBL/GenBank/DDBJ databases">
        <authorList>
            <person name="Nowell W R."/>
        </authorList>
    </citation>
    <scope>NUCLEOTIDE SEQUENCE</scope>
</reference>
<comment type="subcellular location">
    <subcellularLocation>
        <location evidence="12">Peroxisome membrane</location>
    </subcellularLocation>
</comment>
<keyword evidence="8 15" id="KW-0472">Membrane</keyword>
<evidence type="ECO:0000256" key="3">
    <source>
        <dbReference type="ARBA" id="ARBA00022448"/>
    </source>
</evidence>
<evidence type="ECO:0000256" key="9">
    <source>
        <dbReference type="ARBA" id="ARBA00023140"/>
    </source>
</evidence>
<evidence type="ECO:0000256" key="6">
    <source>
        <dbReference type="ARBA" id="ARBA00022989"/>
    </source>
</evidence>
<keyword evidence="5" id="KW-0653">Protein transport</keyword>
<evidence type="ECO:0000259" key="16">
    <source>
        <dbReference type="PROSITE" id="PS50002"/>
    </source>
</evidence>
<dbReference type="Pfam" id="PF04088">
    <property type="entry name" value="Peroxin-13_N"/>
    <property type="match status" value="1"/>
</dbReference>
<dbReference type="EMBL" id="CAJNON010000305">
    <property type="protein sequence ID" value="CAF1183442.1"/>
    <property type="molecule type" value="Genomic_DNA"/>
</dbReference>
<dbReference type="SMART" id="SM00326">
    <property type="entry name" value="SH3"/>
    <property type="match status" value="1"/>
</dbReference>
<evidence type="ECO:0000256" key="11">
    <source>
        <dbReference type="ARBA" id="ARBA00034535"/>
    </source>
</evidence>
<name>A0A814V324_9BILA</name>
<comment type="similarity">
    <text evidence="1">Belongs to the peroxin-13 family.</text>
</comment>
<evidence type="ECO:0000256" key="4">
    <source>
        <dbReference type="ARBA" id="ARBA00022692"/>
    </source>
</evidence>
<evidence type="ECO:0000256" key="7">
    <source>
        <dbReference type="ARBA" id="ARBA00023010"/>
    </source>
</evidence>
<dbReference type="PROSITE" id="PS50002">
    <property type="entry name" value="SH3"/>
    <property type="match status" value="1"/>
</dbReference>
<keyword evidence="9" id="KW-0576">Peroxisome</keyword>
<dbReference type="AlphaFoldDB" id="A0A814V324"/>
<dbReference type="GO" id="GO:0005778">
    <property type="term" value="C:peroxisomal membrane"/>
    <property type="evidence" value="ECO:0007669"/>
    <property type="project" value="UniProtKB-SubCell"/>
</dbReference>
<dbReference type="PANTHER" id="PTHR19332:SF1">
    <property type="entry name" value="PEROXISOMAL MEMBRANE PROTEIN PEX13"/>
    <property type="match status" value="1"/>
</dbReference>
<evidence type="ECO:0000256" key="12">
    <source>
        <dbReference type="ARBA" id="ARBA00046271"/>
    </source>
</evidence>
<evidence type="ECO:0000256" key="14">
    <source>
        <dbReference type="SAM" id="MobiDB-lite"/>
    </source>
</evidence>
<organism evidence="17 19">
    <name type="scientific">Adineta steineri</name>
    <dbReference type="NCBI Taxonomy" id="433720"/>
    <lineage>
        <taxon>Eukaryota</taxon>
        <taxon>Metazoa</taxon>
        <taxon>Spiralia</taxon>
        <taxon>Gnathifera</taxon>
        <taxon>Rotifera</taxon>
        <taxon>Eurotatoria</taxon>
        <taxon>Bdelloidea</taxon>
        <taxon>Adinetida</taxon>
        <taxon>Adinetidae</taxon>
        <taxon>Adineta</taxon>
    </lineage>
</organism>
<evidence type="ECO:0000256" key="10">
    <source>
        <dbReference type="ARBA" id="ARBA00029693"/>
    </source>
</evidence>
<evidence type="ECO:0000313" key="18">
    <source>
        <dbReference type="EMBL" id="CAF3904074.1"/>
    </source>
</evidence>
<evidence type="ECO:0000256" key="1">
    <source>
        <dbReference type="ARBA" id="ARBA00006033"/>
    </source>
</evidence>
<dbReference type="EMBL" id="CAJOAY010001937">
    <property type="protein sequence ID" value="CAF3904074.1"/>
    <property type="molecule type" value="Genomic_DNA"/>
</dbReference>
<evidence type="ECO:0000313" key="17">
    <source>
        <dbReference type="EMBL" id="CAF1183442.1"/>
    </source>
</evidence>
<dbReference type="PANTHER" id="PTHR19332">
    <property type="entry name" value="PEROXISOMAL MEMBRANE PROTEIN PEX13"/>
    <property type="match status" value="1"/>
</dbReference>
<dbReference type="Pfam" id="PF14604">
    <property type="entry name" value="SH3_9"/>
    <property type="match status" value="1"/>
</dbReference>
<feature type="region of interest" description="Disordered" evidence="14">
    <location>
        <begin position="319"/>
        <end position="356"/>
    </location>
</feature>
<gene>
    <name evidence="18" type="ORF">OKA104_LOCUS24348</name>
    <name evidence="17" type="ORF">VCS650_LOCUS24626</name>
</gene>
<keyword evidence="2 13" id="KW-0728">SH3 domain</keyword>
<dbReference type="GO" id="GO:0016560">
    <property type="term" value="P:protein import into peroxisome matrix, docking"/>
    <property type="evidence" value="ECO:0007669"/>
    <property type="project" value="InterPro"/>
</dbReference>
<evidence type="ECO:0000256" key="8">
    <source>
        <dbReference type="ARBA" id="ARBA00023136"/>
    </source>
</evidence>
<evidence type="ECO:0000256" key="15">
    <source>
        <dbReference type="SAM" id="Phobius"/>
    </source>
</evidence>
<evidence type="ECO:0000256" key="5">
    <source>
        <dbReference type="ARBA" id="ARBA00022927"/>
    </source>
</evidence>
<keyword evidence="7" id="KW-0811">Translocation</keyword>
<feature type="compositionally biased region" description="Polar residues" evidence="14">
    <location>
        <begin position="337"/>
        <end position="356"/>
    </location>
</feature>
<evidence type="ECO:0000313" key="19">
    <source>
        <dbReference type="Proteomes" id="UP000663891"/>
    </source>
</evidence>
<dbReference type="Gene3D" id="2.30.30.40">
    <property type="entry name" value="SH3 Domains"/>
    <property type="match status" value="1"/>
</dbReference>
<feature type="transmembrane region" description="Helical" evidence="15">
    <location>
        <begin position="208"/>
        <end position="228"/>
    </location>
</feature>